<dbReference type="InterPro" id="IPR008538">
    <property type="entry name" value="Uma2"/>
</dbReference>
<dbReference type="eggNOG" id="COG4636">
    <property type="taxonomic scope" value="Bacteria"/>
</dbReference>
<reference key="2">
    <citation type="submission" date="2011-04" db="EMBL/GenBank/DDBJ databases">
        <title>Complete sequence of chromosome of Haliscomenobacter hydrossis DSM 1100.</title>
        <authorList>
            <consortium name="US DOE Joint Genome Institute (JGI-PGF)"/>
            <person name="Lucas S."/>
            <person name="Han J."/>
            <person name="Lapidus A."/>
            <person name="Bruce D."/>
            <person name="Goodwin L."/>
            <person name="Pitluck S."/>
            <person name="Peters L."/>
            <person name="Kyrpides N."/>
            <person name="Mavromatis K."/>
            <person name="Ivanova N."/>
            <person name="Ovchinnikova G."/>
            <person name="Pagani I."/>
            <person name="Daligault H."/>
            <person name="Detter J.C."/>
            <person name="Han C."/>
            <person name="Land M."/>
            <person name="Hauser L."/>
            <person name="Markowitz V."/>
            <person name="Cheng J.-F."/>
            <person name="Hugenholtz P."/>
            <person name="Woyke T."/>
            <person name="Wu D."/>
            <person name="Verbarg S."/>
            <person name="Frueling A."/>
            <person name="Brambilla E."/>
            <person name="Klenk H.-P."/>
            <person name="Eisen J.A."/>
        </authorList>
    </citation>
    <scope>NUCLEOTIDE SEQUENCE</scope>
    <source>
        <strain>DSM 1100</strain>
    </source>
</reference>
<keyword evidence="3" id="KW-1185">Reference proteome</keyword>
<accession>F4KQ71</accession>
<dbReference type="PANTHER" id="PTHR34107">
    <property type="entry name" value="SLL0198 PROTEIN-RELATED"/>
    <property type="match status" value="1"/>
</dbReference>
<dbReference type="SUPFAM" id="SSF52980">
    <property type="entry name" value="Restriction endonuclease-like"/>
    <property type="match status" value="1"/>
</dbReference>
<dbReference type="CDD" id="cd06260">
    <property type="entry name" value="DUF820-like"/>
    <property type="match status" value="1"/>
</dbReference>
<evidence type="ECO:0000313" key="3">
    <source>
        <dbReference type="Proteomes" id="UP000008461"/>
    </source>
</evidence>
<dbReference type="InterPro" id="IPR012296">
    <property type="entry name" value="Nuclease_put_TT1808"/>
</dbReference>
<dbReference type="HOGENOM" id="CLU_076312_3_2_10"/>
<evidence type="ECO:0000313" key="2">
    <source>
        <dbReference type="EMBL" id="AEE54232.1"/>
    </source>
</evidence>
<evidence type="ECO:0000259" key="1">
    <source>
        <dbReference type="Pfam" id="PF05685"/>
    </source>
</evidence>
<reference evidence="2 3" key="1">
    <citation type="journal article" date="2011" name="Stand. Genomic Sci.">
        <title>Complete genome sequence of Haliscomenobacter hydrossis type strain (O).</title>
        <authorList>
            <consortium name="US DOE Joint Genome Institute (JGI-PGF)"/>
            <person name="Daligault H."/>
            <person name="Lapidus A."/>
            <person name="Zeytun A."/>
            <person name="Nolan M."/>
            <person name="Lucas S."/>
            <person name="Del Rio T.G."/>
            <person name="Tice H."/>
            <person name="Cheng J.F."/>
            <person name="Tapia R."/>
            <person name="Han C."/>
            <person name="Goodwin L."/>
            <person name="Pitluck S."/>
            <person name="Liolios K."/>
            <person name="Pagani I."/>
            <person name="Ivanova N."/>
            <person name="Huntemann M."/>
            <person name="Mavromatis K."/>
            <person name="Mikhailova N."/>
            <person name="Pati A."/>
            <person name="Chen A."/>
            <person name="Palaniappan K."/>
            <person name="Land M."/>
            <person name="Hauser L."/>
            <person name="Brambilla E.M."/>
            <person name="Rohde M."/>
            <person name="Verbarg S."/>
            <person name="Goker M."/>
            <person name="Bristow J."/>
            <person name="Eisen J.A."/>
            <person name="Markowitz V."/>
            <person name="Hugenholtz P."/>
            <person name="Kyrpides N.C."/>
            <person name="Klenk H.P."/>
            <person name="Woyke T."/>
        </authorList>
    </citation>
    <scope>NUCLEOTIDE SEQUENCE [LARGE SCALE GENOMIC DNA]</scope>
    <source>
        <strain evidence="3">ATCC 27775 / DSM 1100 / LMG 10767 / O</strain>
    </source>
</reference>
<feature type="domain" description="Putative restriction endonuclease" evidence="1">
    <location>
        <begin position="40"/>
        <end position="200"/>
    </location>
</feature>
<dbReference type="Gene3D" id="3.90.1570.10">
    <property type="entry name" value="tt1808, chain A"/>
    <property type="match status" value="1"/>
</dbReference>
<dbReference type="KEGG" id="hhy:Halhy_6413"/>
<dbReference type="EMBL" id="CP002691">
    <property type="protein sequence ID" value="AEE54232.1"/>
    <property type="molecule type" value="Genomic_DNA"/>
</dbReference>
<dbReference type="Proteomes" id="UP000008461">
    <property type="component" value="Chromosome"/>
</dbReference>
<sequence length="208" mass="23651">MIWTANIFLYSPKKCAIFEKTIITIMPTRLQNLTLPTTLAEFMAWDAPADGNKYEWHDGEIICFAKMNKLHLKLIRLLTRLFAQSKAYQEGGMLIPEQDVMLTGIQLRRPDFAFFSGAQIDRSSRNEDPIPEFVIEVISPTDDAEKVEAKRIEYFKAGVLVLWSIYPETQSVYVYTGLKAVAICTDEDVCSAAPVLGDFEVEARLLFQ</sequence>
<name>F4KQ71_HALH1</name>
<dbReference type="InterPro" id="IPR011335">
    <property type="entry name" value="Restrct_endonuc-II-like"/>
</dbReference>
<dbReference type="AlphaFoldDB" id="F4KQ71"/>
<dbReference type="STRING" id="760192.Halhy_6413"/>
<protein>
    <recommendedName>
        <fullName evidence="1">Putative restriction endonuclease domain-containing protein</fullName>
    </recommendedName>
</protein>
<proteinExistence type="predicted"/>
<organism evidence="2 3">
    <name type="scientific">Haliscomenobacter hydrossis (strain ATCC 27775 / DSM 1100 / LMG 10767 / O)</name>
    <dbReference type="NCBI Taxonomy" id="760192"/>
    <lineage>
        <taxon>Bacteria</taxon>
        <taxon>Pseudomonadati</taxon>
        <taxon>Bacteroidota</taxon>
        <taxon>Saprospiria</taxon>
        <taxon>Saprospirales</taxon>
        <taxon>Haliscomenobacteraceae</taxon>
        <taxon>Haliscomenobacter</taxon>
    </lineage>
</organism>
<gene>
    <name evidence="2" type="ordered locus">Halhy_6413</name>
</gene>
<dbReference type="PANTHER" id="PTHR34107:SF4">
    <property type="entry name" value="SLL1222 PROTEIN"/>
    <property type="match status" value="1"/>
</dbReference>
<dbReference type="Pfam" id="PF05685">
    <property type="entry name" value="Uma2"/>
    <property type="match status" value="1"/>
</dbReference>